<dbReference type="Pfam" id="PF19508">
    <property type="entry name" value="DUF6042"/>
    <property type="match status" value="1"/>
</dbReference>
<organism evidence="1 2">
    <name type="scientific">Paenibacillus sedimenti</name>
    <dbReference type="NCBI Taxonomy" id="2770274"/>
    <lineage>
        <taxon>Bacteria</taxon>
        <taxon>Bacillati</taxon>
        <taxon>Bacillota</taxon>
        <taxon>Bacilli</taxon>
        <taxon>Bacillales</taxon>
        <taxon>Paenibacillaceae</taxon>
        <taxon>Paenibacillus</taxon>
    </lineage>
</organism>
<protein>
    <submittedName>
        <fullName evidence="1">Uncharacterized protein</fullName>
    </submittedName>
</protein>
<name>A0A926KX20_9BACL</name>
<proteinExistence type="predicted"/>
<comment type="caution">
    <text evidence="1">The sequence shown here is derived from an EMBL/GenBank/DDBJ whole genome shotgun (WGS) entry which is preliminary data.</text>
</comment>
<keyword evidence="2" id="KW-1185">Reference proteome</keyword>
<dbReference type="Proteomes" id="UP000650466">
    <property type="component" value="Unassembled WGS sequence"/>
</dbReference>
<dbReference type="EMBL" id="JACVVD010000024">
    <property type="protein sequence ID" value="MBD0384721.1"/>
    <property type="molecule type" value="Genomic_DNA"/>
</dbReference>
<evidence type="ECO:0000313" key="2">
    <source>
        <dbReference type="Proteomes" id="UP000650466"/>
    </source>
</evidence>
<reference evidence="1" key="1">
    <citation type="submission" date="2020-09" db="EMBL/GenBank/DDBJ databases">
        <title>Draft Genome Sequence of Paenibacillus sp. WST5.</title>
        <authorList>
            <person name="Bao Z."/>
        </authorList>
    </citation>
    <scope>NUCLEOTIDE SEQUENCE</scope>
    <source>
        <strain evidence="1">WST5</strain>
    </source>
</reference>
<evidence type="ECO:0000313" key="1">
    <source>
        <dbReference type="EMBL" id="MBD0384721.1"/>
    </source>
</evidence>
<dbReference type="RefSeq" id="WP_188178479.1">
    <property type="nucleotide sequence ID" value="NZ_JACVVD010000024.1"/>
</dbReference>
<dbReference type="InterPro" id="IPR046105">
    <property type="entry name" value="DUF6042"/>
</dbReference>
<gene>
    <name evidence="1" type="ORF">ICC18_32315</name>
</gene>
<sequence length="160" mass="19081">MNYGEITVRLLSQLKMIPEGQCIMPQSLYDYGWLSCLPLVNIITLPQISNCIALDYSKERIIDYLVRHNDKGVFWKFRDIEPEFKSTNEMNEFNLYYAREVNVRSRLERNGFFYPRNMQDVIQLFINLGFITETIDNENEMKLDLIIRPFPKTERVLEII</sequence>
<dbReference type="AlphaFoldDB" id="A0A926KX20"/>
<accession>A0A926KX20</accession>